<keyword evidence="2" id="KW-0723">Serine/threonine-protein kinase</keyword>
<dbReference type="InterPro" id="IPR011009">
    <property type="entry name" value="Kinase-like_dom_sf"/>
</dbReference>
<dbReference type="GO" id="GO:0004693">
    <property type="term" value="F:cyclin-dependent protein serine/threonine kinase activity"/>
    <property type="evidence" value="ECO:0007669"/>
    <property type="project" value="TreeGrafter"/>
</dbReference>
<evidence type="ECO:0000256" key="7">
    <source>
        <dbReference type="PROSITE-ProRule" id="PRU10141"/>
    </source>
</evidence>
<keyword evidence="10" id="KW-1185">Reference proteome</keyword>
<dbReference type="EMBL" id="JANBPK010000224">
    <property type="protein sequence ID" value="KAJ2935986.1"/>
    <property type="molecule type" value="Genomic_DNA"/>
</dbReference>
<dbReference type="PROSITE" id="PS00107">
    <property type="entry name" value="PROTEIN_KINASE_ATP"/>
    <property type="match status" value="1"/>
</dbReference>
<organism evidence="9 10">
    <name type="scientific">Candolleomyces eurysporus</name>
    <dbReference type="NCBI Taxonomy" id="2828524"/>
    <lineage>
        <taxon>Eukaryota</taxon>
        <taxon>Fungi</taxon>
        <taxon>Dikarya</taxon>
        <taxon>Basidiomycota</taxon>
        <taxon>Agaricomycotina</taxon>
        <taxon>Agaricomycetes</taxon>
        <taxon>Agaricomycetidae</taxon>
        <taxon>Agaricales</taxon>
        <taxon>Agaricineae</taxon>
        <taxon>Psathyrellaceae</taxon>
        <taxon>Candolleomyces</taxon>
    </lineage>
</organism>
<comment type="caution">
    <text evidence="9">The sequence shown here is derived from an EMBL/GenBank/DDBJ whole genome shotgun (WGS) entry which is preliminary data.</text>
</comment>
<dbReference type="Proteomes" id="UP001140091">
    <property type="component" value="Unassembled WGS sequence"/>
</dbReference>
<gene>
    <name evidence="9" type="ORF">H1R20_g1107</name>
</gene>
<dbReference type="GO" id="GO:0070985">
    <property type="term" value="C:transcription factor TFIIK complex"/>
    <property type="evidence" value="ECO:0007669"/>
    <property type="project" value="TreeGrafter"/>
</dbReference>
<dbReference type="PANTHER" id="PTHR24056:SF0">
    <property type="entry name" value="CYCLIN-DEPENDENT KINASE 7"/>
    <property type="match status" value="1"/>
</dbReference>
<evidence type="ECO:0000313" key="10">
    <source>
        <dbReference type="Proteomes" id="UP001140091"/>
    </source>
</evidence>
<evidence type="ECO:0000256" key="1">
    <source>
        <dbReference type="ARBA" id="ARBA00012409"/>
    </source>
</evidence>
<keyword evidence="4 7" id="KW-0547">Nucleotide-binding</keyword>
<dbReference type="AlphaFoldDB" id="A0A9W8JJN4"/>
<accession>A0A9W8JJN4</accession>
<dbReference type="GO" id="GO:0005737">
    <property type="term" value="C:cytoplasm"/>
    <property type="evidence" value="ECO:0007669"/>
    <property type="project" value="TreeGrafter"/>
</dbReference>
<evidence type="ECO:0000256" key="2">
    <source>
        <dbReference type="ARBA" id="ARBA00022527"/>
    </source>
</evidence>
<feature type="non-terminal residue" evidence="9">
    <location>
        <position position="1"/>
    </location>
</feature>
<reference evidence="9" key="1">
    <citation type="submission" date="2022-06" db="EMBL/GenBank/DDBJ databases">
        <title>Genome Sequence of Candolleomyces eurysporus.</title>
        <authorList>
            <person name="Buettner E."/>
        </authorList>
    </citation>
    <scope>NUCLEOTIDE SEQUENCE</scope>
    <source>
        <strain evidence="9">VTCC 930004</strain>
    </source>
</reference>
<dbReference type="GO" id="GO:0008353">
    <property type="term" value="F:RNA polymerase II CTD heptapeptide repeat kinase activity"/>
    <property type="evidence" value="ECO:0007669"/>
    <property type="project" value="UniProtKB-EC"/>
</dbReference>
<dbReference type="GO" id="GO:0045944">
    <property type="term" value="P:positive regulation of transcription by RNA polymerase II"/>
    <property type="evidence" value="ECO:0007669"/>
    <property type="project" value="TreeGrafter"/>
</dbReference>
<keyword evidence="3" id="KW-0808">Transferase</keyword>
<dbReference type="InterPro" id="IPR017441">
    <property type="entry name" value="Protein_kinase_ATP_BS"/>
</dbReference>
<feature type="binding site" evidence="7">
    <location>
        <position position="50"/>
    </location>
    <ligand>
        <name>ATP</name>
        <dbReference type="ChEBI" id="CHEBI:30616"/>
    </ligand>
</feature>
<name>A0A9W8JJN4_9AGAR</name>
<dbReference type="PROSITE" id="PS50011">
    <property type="entry name" value="PROTEIN_KINASE_DOM"/>
    <property type="match status" value="1"/>
</dbReference>
<keyword evidence="6 7" id="KW-0067">ATP-binding</keyword>
<protein>
    <recommendedName>
        <fullName evidence="1">[RNA-polymerase]-subunit kinase</fullName>
        <ecNumber evidence="1">2.7.11.23</ecNumber>
    </recommendedName>
</protein>
<dbReference type="InterPro" id="IPR000719">
    <property type="entry name" value="Prot_kinase_dom"/>
</dbReference>
<dbReference type="GO" id="GO:0005524">
    <property type="term" value="F:ATP binding"/>
    <property type="evidence" value="ECO:0007669"/>
    <property type="project" value="UniProtKB-UniRule"/>
</dbReference>
<evidence type="ECO:0000256" key="3">
    <source>
        <dbReference type="ARBA" id="ARBA00022679"/>
    </source>
</evidence>
<dbReference type="Pfam" id="PF00069">
    <property type="entry name" value="Pkinase"/>
    <property type="match status" value="1"/>
</dbReference>
<evidence type="ECO:0000256" key="5">
    <source>
        <dbReference type="ARBA" id="ARBA00022777"/>
    </source>
</evidence>
<dbReference type="PANTHER" id="PTHR24056">
    <property type="entry name" value="CELL DIVISION PROTEIN KINASE"/>
    <property type="match status" value="1"/>
</dbReference>
<evidence type="ECO:0000313" key="9">
    <source>
        <dbReference type="EMBL" id="KAJ2935986.1"/>
    </source>
</evidence>
<dbReference type="SMART" id="SM00220">
    <property type="entry name" value="S_TKc"/>
    <property type="match status" value="1"/>
</dbReference>
<dbReference type="EC" id="2.7.11.23" evidence="1"/>
<dbReference type="Gene3D" id="3.30.200.20">
    <property type="entry name" value="Phosphorylase Kinase, domain 1"/>
    <property type="match status" value="1"/>
</dbReference>
<evidence type="ECO:0000256" key="4">
    <source>
        <dbReference type="ARBA" id="ARBA00022741"/>
    </source>
</evidence>
<dbReference type="OrthoDB" id="1732493at2759"/>
<evidence type="ECO:0000259" key="8">
    <source>
        <dbReference type="PROSITE" id="PS50011"/>
    </source>
</evidence>
<dbReference type="SUPFAM" id="SSF56112">
    <property type="entry name" value="Protein kinase-like (PK-like)"/>
    <property type="match status" value="1"/>
</dbReference>
<dbReference type="InterPro" id="IPR050108">
    <property type="entry name" value="CDK"/>
</dbReference>
<dbReference type="Gene3D" id="1.10.510.10">
    <property type="entry name" value="Transferase(Phosphotransferase) domain 1"/>
    <property type="match status" value="1"/>
</dbReference>
<feature type="domain" description="Protein kinase" evidence="8">
    <location>
        <begin position="20"/>
        <end position="172"/>
    </location>
</feature>
<evidence type="ECO:0000256" key="6">
    <source>
        <dbReference type="ARBA" id="ARBA00022840"/>
    </source>
</evidence>
<keyword evidence="5" id="KW-0418">Kinase</keyword>
<sequence length="172" mass="19771">MLLTPVQVALIGIRIKTRNEEKDKKIGQGTYAVVYQGREVGTGKKIAIKKIKIGGMRDGLDMSAIREVKYLREIKRQNVIELIDVFSHKTNLNLVLEVLDSDLENTIKDRPLVFLSADIKSWMAMTFRGLEFCHRNWILHRALDHAYFFALPFPTHPSKLPKCVEKEDTPTH</sequence>
<proteinExistence type="predicted"/>